<dbReference type="Gene3D" id="3.30.559.10">
    <property type="entry name" value="Chloramphenicol acetyltransferase-like domain"/>
    <property type="match status" value="1"/>
</dbReference>
<protein>
    <submittedName>
        <fullName evidence="1">Chloramphenicol acetyltransferase</fullName>
    </submittedName>
</protein>
<reference evidence="1 2" key="1">
    <citation type="journal article" date="2009" name="Genome Res.">
        <title>Whole genome sequence of Desulfovibrio magneticus strain RS-1 revealed common gene clusters in magnetotactic bacteria.</title>
        <authorList>
            <person name="Nakazawa H."/>
            <person name="Arakaki A."/>
            <person name="Narita-Yamada S."/>
            <person name="Yashiro I."/>
            <person name="Jinno K."/>
            <person name="Aoki N."/>
            <person name="Tsuruyama A."/>
            <person name="Okamura Y."/>
            <person name="Tanikawa S."/>
            <person name="Fujita N."/>
            <person name="Takeyama H."/>
            <person name="Matsunaga T."/>
        </authorList>
    </citation>
    <scope>NUCLEOTIDE SEQUENCE [LARGE SCALE GENOMIC DNA]</scope>
    <source>
        <strain evidence="2">ATCC 700980 / DSM 13731 / RS-1</strain>
    </source>
</reference>
<dbReference type="EMBL" id="AP010904">
    <property type="protein sequence ID" value="BAH77821.1"/>
    <property type="molecule type" value="Genomic_DNA"/>
</dbReference>
<accession>C4XQT7</accession>
<dbReference type="InterPro" id="IPR023213">
    <property type="entry name" value="CAT-like_dom_sf"/>
</dbReference>
<dbReference type="InterPro" id="IPR001707">
    <property type="entry name" value="Cmp_AcTrfase"/>
</dbReference>
<dbReference type="AlphaFoldDB" id="C4XQT7"/>
<dbReference type="GO" id="GO:0008811">
    <property type="term" value="F:chloramphenicol O-acetyltransferase activity"/>
    <property type="evidence" value="ECO:0007669"/>
    <property type="project" value="InterPro"/>
</dbReference>
<evidence type="ECO:0000313" key="2">
    <source>
        <dbReference type="Proteomes" id="UP000009071"/>
    </source>
</evidence>
<keyword evidence="2" id="KW-1185">Reference proteome</keyword>
<dbReference type="SUPFAM" id="SSF52777">
    <property type="entry name" value="CoA-dependent acyltransferases"/>
    <property type="match status" value="1"/>
</dbReference>
<dbReference type="HOGENOM" id="CLU_093121_0_0_7"/>
<name>C4XQT7_SOLM1</name>
<proteinExistence type="predicted"/>
<dbReference type="PANTHER" id="PTHR38474">
    <property type="entry name" value="SLR0299 PROTEIN"/>
    <property type="match status" value="1"/>
</dbReference>
<dbReference type="eggNOG" id="COG4845">
    <property type="taxonomic scope" value="Bacteria"/>
</dbReference>
<sequence length="243" mass="26871">MAASAPDKQRHSQMTGRCPMKLIDLNTWPRREHFAFFQSRRNPCVAVTAPVSVENLLRFRQQCGDGKPRLSDCVYYAIMRSANAVPELRQRLVDLRPVEFAQVDAAFTYQPKGRDLHANCVAAYDASFARFRQTMEAARQAADAAPTLTPPGGESQGLIYMTNLPDVAFTALSNPWDDPWRDSVPRVAFGKIDPSRLTMPVALEALHSFVDGRHVGEFFGGIEAVMAEPERVFGGEASGGQRG</sequence>
<dbReference type="SMART" id="SM01059">
    <property type="entry name" value="CAT"/>
    <property type="match status" value="1"/>
</dbReference>
<dbReference type="Pfam" id="PF00302">
    <property type="entry name" value="CAT"/>
    <property type="match status" value="1"/>
</dbReference>
<gene>
    <name evidence="1" type="primary">cat</name>
    <name evidence="1" type="ordered locus">DMR_43300</name>
</gene>
<organism evidence="1 2">
    <name type="scientific">Solidesulfovibrio magneticus (strain ATCC 700980 / DSM 13731 / RS-1)</name>
    <name type="common">Desulfovibrio magneticus</name>
    <dbReference type="NCBI Taxonomy" id="573370"/>
    <lineage>
        <taxon>Bacteria</taxon>
        <taxon>Pseudomonadati</taxon>
        <taxon>Thermodesulfobacteriota</taxon>
        <taxon>Desulfovibrionia</taxon>
        <taxon>Desulfovibrionales</taxon>
        <taxon>Desulfovibrionaceae</taxon>
        <taxon>Solidesulfovibrio</taxon>
    </lineage>
</organism>
<dbReference type="KEGG" id="dma:DMR_43300"/>
<dbReference type="Proteomes" id="UP000009071">
    <property type="component" value="Chromosome"/>
</dbReference>
<dbReference type="STRING" id="573370.DMR_43300"/>
<dbReference type="PANTHER" id="PTHR38474:SF1">
    <property type="entry name" value="SLR0299 PROTEIN"/>
    <property type="match status" value="1"/>
</dbReference>
<evidence type="ECO:0000313" key="1">
    <source>
        <dbReference type="EMBL" id="BAH77821.1"/>
    </source>
</evidence>